<evidence type="ECO:0000256" key="4">
    <source>
        <dbReference type="ARBA" id="ARBA00022989"/>
    </source>
</evidence>
<dbReference type="PANTHER" id="PTHR42920">
    <property type="entry name" value="OS03G0707200 PROTEIN-RELATED"/>
    <property type="match status" value="1"/>
</dbReference>
<feature type="transmembrane region" description="Helical" evidence="7">
    <location>
        <begin position="284"/>
        <end position="303"/>
    </location>
</feature>
<keyword evidence="2" id="KW-1003">Cell membrane</keyword>
<keyword evidence="10" id="KW-1185">Reference proteome</keyword>
<name>A0A5C4NNU2_9RHOB</name>
<feature type="compositionally biased region" description="Basic and acidic residues" evidence="6">
    <location>
        <begin position="112"/>
        <end position="126"/>
    </location>
</feature>
<feature type="transmembrane region" description="Helical" evidence="7">
    <location>
        <begin position="399"/>
        <end position="424"/>
    </location>
</feature>
<gene>
    <name evidence="9" type="ORF">FHG71_00950</name>
</gene>
<dbReference type="PANTHER" id="PTHR42920:SF5">
    <property type="entry name" value="EAMA DOMAIN-CONTAINING PROTEIN"/>
    <property type="match status" value="1"/>
</dbReference>
<evidence type="ECO:0000256" key="2">
    <source>
        <dbReference type="ARBA" id="ARBA00022475"/>
    </source>
</evidence>
<dbReference type="SUPFAM" id="SSF103481">
    <property type="entry name" value="Multidrug resistance efflux transporter EmrE"/>
    <property type="match status" value="2"/>
</dbReference>
<comment type="subcellular location">
    <subcellularLocation>
        <location evidence="1">Cell membrane</location>
        <topology evidence="1">Multi-pass membrane protein</topology>
    </subcellularLocation>
</comment>
<feature type="transmembrane region" description="Helical" evidence="7">
    <location>
        <begin position="346"/>
        <end position="364"/>
    </location>
</feature>
<dbReference type="Proteomes" id="UP000305709">
    <property type="component" value="Unassembled WGS sequence"/>
</dbReference>
<proteinExistence type="predicted"/>
<feature type="region of interest" description="Disordered" evidence="6">
    <location>
        <begin position="89"/>
        <end position="135"/>
    </location>
</feature>
<feature type="transmembrane region" description="Helical" evidence="7">
    <location>
        <begin position="315"/>
        <end position="334"/>
    </location>
</feature>
<dbReference type="GO" id="GO:0005886">
    <property type="term" value="C:plasma membrane"/>
    <property type="evidence" value="ECO:0007669"/>
    <property type="project" value="UniProtKB-SubCell"/>
</dbReference>
<evidence type="ECO:0000313" key="9">
    <source>
        <dbReference type="EMBL" id="TNC74736.1"/>
    </source>
</evidence>
<feature type="compositionally biased region" description="Basic and acidic residues" evidence="6">
    <location>
        <begin position="1"/>
        <end position="12"/>
    </location>
</feature>
<sequence>MTASRGRRDCPGRHSGPHRSRGCGRGPARPPRCPDDVPHAAASVPAAEYDVGRSNDRAVGPVPPARADRSRTRPFSRLRIPFACVSGRKRREDPSFREATTARRSGKRRRLGRDPDPGDTPGDRAARPSPHPRGPMTRLHANLLLLVAALAWGSGNVAQKTVLDHLDPLSAVGLRCLIAGLLVLPLALREAALRPADGEARSLLQLSGLFALALVLQQAAFLDTTVTNAGFLVNTCAVMTPLVAWASLRQRPEPPVMLAAGITLAGVLCLSGGLSATLGPGDGTALLSALAYAAWMVALGRHAGRFGRPFTTGAAQFLATAAVALALGTTQGGPSWADTMQAGPELLYLGIVSTGLAFMLQIAAQRVASASQAAVICSGEAVVGAALAIWLLGEVPARHTILGAALIMVAIALAVRPATAPVAARAPGRLRPARGWRRPLTLGTPPQRP</sequence>
<evidence type="ECO:0000256" key="7">
    <source>
        <dbReference type="SAM" id="Phobius"/>
    </source>
</evidence>
<feature type="transmembrane region" description="Helical" evidence="7">
    <location>
        <begin position="226"/>
        <end position="246"/>
    </location>
</feature>
<evidence type="ECO:0000259" key="8">
    <source>
        <dbReference type="Pfam" id="PF00892"/>
    </source>
</evidence>
<dbReference type="InterPro" id="IPR037185">
    <property type="entry name" value="EmrE-like"/>
</dbReference>
<keyword evidence="5 7" id="KW-0472">Membrane</keyword>
<feature type="transmembrane region" description="Helical" evidence="7">
    <location>
        <begin position="373"/>
        <end position="393"/>
    </location>
</feature>
<organism evidence="9 10">
    <name type="scientific">Rubellimicrobium roseum</name>
    <dbReference type="NCBI Taxonomy" id="687525"/>
    <lineage>
        <taxon>Bacteria</taxon>
        <taxon>Pseudomonadati</taxon>
        <taxon>Pseudomonadota</taxon>
        <taxon>Alphaproteobacteria</taxon>
        <taxon>Rhodobacterales</taxon>
        <taxon>Roseobacteraceae</taxon>
        <taxon>Rubellimicrobium</taxon>
    </lineage>
</organism>
<dbReference type="EMBL" id="VDFV01000001">
    <property type="protein sequence ID" value="TNC74736.1"/>
    <property type="molecule type" value="Genomic_DNA"/>
</dbReference>
<comment type="caution">
    <text evidence="9">The sequence shown here is derived from an EMBL/GenBank/DDBJ whole genome shotgun (WGS) entry which is preliminary data.</text>
</comment>
<keyword evidence="4 7" id="KW-1133">Transmembrane helix</keyword>
<reference evidence="9 10" key="1">
    <citation type="submission" date="2019-06" db="EMBL/GenBank/DDBJ databases">
        <authorList>
            <person name="Jiang L."/>
        </authorList>
    </citation>
    <scope>NUCLEOTIDE SEQUENCE [LARGE SCALE GENOMIC DNA]</scope>
    <source>
        <strain evidence="9 10">YIM 48858</strain>
    </source>
</reference>
<feature type="transmembrane region" description="Helical" evidence="7">
    <location>
        <begin position="139"/>
        <end position="157"/>
    </location>
</feature>
<dbReference type="OrthoDB" id="9804865at2"/>
<evidence type="ECO:0000256" key="6">
    <source>
        <dbReference type="SAM" id="MobiDB-lite"/>
    </source>
</evidence>
<keyword evidence="3 7" id="KW-0812">Transmembrane</keyword>
<dbReference type="InterPro" id="IPR051258">
    <property type="entry name" value="Diverse_Substrate_Transporter"/>
</dbReference>
<dbReference type="AlphaFoldDB" id="A0A5C4NNU2"/>
<protein>
    <submittedName>
        <fullName evidence="9">DMT family transporter</fullName>
    </submittedName>
</protein>
<evidence type="ECO:0000256" key="5">
    <source>
        <dbReference type="ARBA" id="ARBA00023136"/>
    </source>
</evidence>
<feature type="region of interest" description="Disordered" evidence="6">
    <location>
        <begin position="1"/>
        <end position="73"/>
    </location>
</feature>
<feature type="transmembrane region" description="Helical" evidence="7">
    <location>
        <begin position="169"/>
        <end position="188"/>
    </location>
</feature>
<evidence type="ECO:0000256" key="1">
    <source>
        <dbReference type="ARBA" id="ARBA00004651"/>
    </source>
</evidence>
<feature type="transmembrane region" description="Helical" evidence="7">
    <location>
        <begin position="258"/>
        <end position="278"/>
    </location>
</feature>
<feature type="domain" description="EamA" evidence="8">
    <location>
        <begin position="281"/>
        <end position="415"/>
    </location>
</feature>
<evidence type="ECO:0000313" key="10">
    <source>
        <dbReference type="Proteomes" id="UP000305709"/>
    </source>
</evidence>
<evidence type="ECO:0000256" key="3">
    <source>
        <dbReference type="ARBA" id="ARBA00022692"/>
    </source>
</evidence>
<dbReference type="InterPro" id="IPR000620">
    <property type="entry name" value="EamA_dom"/>
</dbReference>
<feature type="domain" description="EamA" evidence="8">
    <location>
        <begin position="142"/>
        <end position="271"/>
    </location>
</feature>
<dbReference type="Pfam" id="PF00892">
    <property type="entry name" value="EamA"/>
    <property type="match status" value="2"/>
</dbReference>
<accession>A0A5C4NNU2</accession>
<feature type="transmembrane region" description="Helical" evidence="7">
    <location>
        <begin position="200"/>
        <end position="220"/>
    </location>
</feature>